<keyword evidence="4" id="KW-1185">Reference proteome</keyword>
<dbReference type="InterPro" id="IPR009071">
    <property type="entry name" value="HMG_box_dom"/>
</dbReference>
<sequence>MPNIQPIPAEEASPGVAEGISDSSMRNLSGYRLFAKENRGAVQSEMEGSHSRDILKEMGHAWSALPEQEKEKWNSMAVDIKESD</sequence>
<dbReference type="Pfam" id="PF00505">
    <property type="entry name" value="HMG_box"/>
    <property type="match status" value="1"/>
</dbReference>
<feature type="DNA-binding region" description="HMG box" evidence="1">
    <location>
        <begin position="24"/>
        <end position="84"/>
    </location>
</feature>
<dbReference type="GO" id="GO:0003677">
    <property type="term" value="F:DNA binding"/>
    <property type="evidence" value="ECO:0007669"/>
    <property type="project" value="UniProtKB-UniRule"/>
</dbReference>
<evidence type="ECO:0000256" key="2">
    <source>
        <dbReference type="SAM" id="MobiDB-lite"/>
    </source>
</evidence>
<evidence type="ECO:0000259" key="3">
    <source>
        <dbReference type="PROSITE" id="PS50118"/>
    </source>
</evidence>
<protein>
    <submittedName>
        <fullName evidence="5">HMG box domain-containing protein</fullName>
    </submittedName>
</protein>
<feature type="region of interest" description="Disordered" evidence="2">
    <location>
        <begin position="1"/>
        <end position="22"/>
    </location>
</feature>
<evidence type="ECO:0000313" key="4">
    <source>
        <dbReference type="Proteomes" id="UP000887574"/>
    </source>
</evidence>
<dbReference type="WBParaSite" id="jg10327">
    <property type="protein sequence ID" value="jg10327"/>
    <property type="gene ID" value="jg10327"/>
</dbReference>
<dbReference type="Gene3D" id="1.10.30.10">
    <property type="entry name" value="High mobility group box domain"/>
    <property type="match status" value="1"/>
</dbReference>
<evidence type="ECO:0000256" key="1">
    <source>
        <dbReference type="PROSITE-ProRule" id="PRU00267"/>
    </source>
</evidence>
<feature type="domain" description="HMG box" evidence="3">
    <location>
        <begin position="24"/>
        <end position="84"/>
    </location>
</feature>
<dbReference type="InterPro" id="IPR036910">
    <property type="entry name" value="HMG_box_dom_sf"/>
</dbReference>
<proteinExistence type="predicted"/>
<accession>A0A915CL97</accession>
<dbReference type="PROSITE" id="PS50118">
    <property type="entry name" value="HMG_BOX_2"/>
    <property type="match status" value="1"/>
</dbReference>
<keyword evidence="1" id="KW-0539">Nucleus</keyword>
<organism evidence="4 5">
    <name type="scientific">Ditylenchus dipsaci</name>
    <dbReference type="NCBI Taxonomy" id="166011"/>
    <lineage>
        <taxon>Eukaryota</taxon>
        <taxon>Metazoa</taxon>
        <taxon>Ecdysozoa</taxon>
        <taxon>Nematoda</taxon>
        <taxon>Chromadorea</taxon>
        <taxon>Rhabditida</taxon>
        <taxon>Tylenchina</taxon>
        <taxon>Tylenchomorpha</taxon>
        <taxon>Sphaerularioidea</taxon>
        <taxon>Anguinidae</taxon>
        <taxon>Anguininae</taxon>
        <taxon>Ditylenchus</taxon>
    </lineage>
</organism>
<reference evidence="5" key="1">
    <citation type="submission" date="2022-11" db="UniProtKB">
        <authorList>
            <consortium name="WormBaseParasite"/>
        </authorList>
    </citation>
    <scope>IDENTIFICATION</scope>
</reference>
<evidence type="ECO:0000313" key="5">
    <source>
        <dbReference type="WBParaSite" id="jg10327"/>
    </source>
</evidence>
<dbReference type="GO" id="GO:0005634">
    <property type="term" value="C:nucleus"/>
    <property type="evidence" value="ECO:0007669"/>
    <property type="project" value="UniProtKB-UniRule"/>
</dbReference>
<dbReference type="AlphaFoldDB" id="A0A915CL97"/>
<keyword evidence="1" id="KW-0238">DNA-binding</keyword>
<dbReference type="CDD" id="cd00084">
    <property type="entry name" value="HMG-box_SF"/>
    <property type="match status" value="1"/>
</dbReference>
<name>A0A915CL97_9BILA</name>
<dbReference type="SUPFAM" id="SSF47095">
    <property type="entry name" value="HMG-box"/>
    <property type="match status" value="1"/>
</dbReference>
<dbReference type="Proteomes" id="UP000887574">
    <property type="component" value="Unplaced"/>
</dbReference>